<dbReference type="RefSeq" id="WP_121588377.1">
    <property type="nucleotide sequence ID" value="NZ_RCIW01000038.1"/>
</dbReference>
<dbReference type="PANTHER" id="PTHR43201">
    <property type="entry name" value="ACYL-COA SYNTHETASE"/>
    <property type="match status" value="1"/>
</dbReference>
<evidence type="ECO:0000259" key="4">
    <source>
        <dbReference type="Pfam" id="PF00501"/>
    </source>
</evidence>
<evidence type="ECO:0000256" key="2">
    <source>
        <dbReference type="ARBA" id="ARBA00022598"/>
    </source>
</evidence>
<organism evidence="6 7">
    <name type="scientific">Propionibacterium australiense</name>
    <dbReference type="NCBI Taxonomy" id="119981"/>
    <lineage>
        <taxon>Bacteria</taxon>
        <taxon>Bacillati</taxon>
        <taxon>Actinomycetota</taxon>
        <taxon>Actinomycetes</taxon>
        <taxon>Propionibacteriales</taxon>
        <taxon>Propionibacteriaceae</taxon>
        <taxon>Propionibacterium</taxon>
    </lineage>
</organism>
<dbReference type="PANTHER" id="PTHR43201:SF5">
    <property type="entry name" value="MEDIUM-CHAIN ACYL-COA LIGASE ACSF2, MITOCHONDRIAL"/>
    <property type="match status" value="1"/>
</dbReference>
<dbReference type="GO" id="GO:0031956">
    <property type="term" value="F:medium-chain fatty acid-CoA ligase activity"/>
    <property type="evidence" value="ECO:0007669"/>
    <property type="project" value="TreeGrafter"/>
</dbReference>
<evidence type="ECO:0000313" key="7">
    <source>
        <dbReference type="Proteomes" id="UP000279336"/>
    </source>
</evidence>
<dbReference type="AlphaFoldDB" id="A0A8B3FGW6"/>
<feature type="compositionally biased region" description="Basic and acidic residues" evidence="3">
    <location>
        <begin position="312"/>
        <end position="324"/>
    </location>
</feature>
<proteinExistence type="inferred from homology"/>
<sequence>MAAIDRSTVYLCVLPAGHNFAISSPGWLGVLCSGGHVVMAPDPSANTCMHLIEAHDVTITGVVPPVAMLWLDAAARASRTRTPLPDLSSLCVLQVGGAKLPESVARRVRGTLNCRLQQVFGMAEGLVNYTRLDDPLELVVTTQGRPISDELDELVILDDNGEPVPEGEPGHLLTRGPYTIRGYLGTPETNRRSFTKDGFYRTGDIVRRVGQHVQVTGRSTDLINRGGEKISPEEVENLLLKHPDVLEAHVTGAPDEILGERIRAWVIPRSASALTTKRLRQHLIALGIANYKMPDYLELCTELPRTAVGKTARIEPSDGLREQDALPGTRSPDIEPNCP</sequence>
<evidence type="ECO:0000256" key="1">
    <source>
        <dbReference type="ARBA" id="ARBA00006432"/>
    </source>
</evidence>
<name>A0A8B3FGW6_9ACTN</name>
<evidence type="ECO:0008006" key="8">
    <source>
        <dbReference type="Google" id="ProtNLM"/>
    </source>
</evidence>
<dbReference type="SUPFAM" id="SSF56801">
    <property type="entry name" value="Acetyl-CoA synthetase-like"/>
    <property type="match status" value="1"/>
</dbReference>
<dbReference type="Proteomes" id="UP000279336">
    <property type="component" value="Unassembled WGS sequence"/>
</dbReference>
<dbReference type="InterPro" id="IPR025110">
    <property type="entry name" value="AMP-bd_C"/>
</dbReference>
<comment type="caution">
    <text evidence="6">The sequence shown here is derived from an EMBL/GenBank/DDBJ whole genome shotgun (WGS) entry which is preliminary data.</text>
</comment>
<feature type="region of interest" description="Disordered" evidence="3">
    <location>
        <begin position="311"/>
        <end position="339"/>
    </location>
</feature>
<evidence type="ECO:0000259" key="5">
    <source>
        <dbReference type="Pfam" id="PF13193"/>
    </source>
</evidence>
<dbReference type="OrthoDB" id="9803968at2"/>
<accession>A0A8B3FGW6</accession>
<dbReference type="Pfam" id="PF00501">
    <property type="entry name" value="AMP-binding"/>
    <property type="match status" value="1"/>
</dbReference>
<reference evidence="6 7" key="1">
    <citation type="submission" date="2018-10" db="EMBL/GenBank/DDBJ databases">
        <title>Propionibacterium australiense Genome Sequencing and Assembly.</title>
        <authorList>
            <person name="Bernier A.-M."/>
            <person name="Bernard K."/>
        </authorList>
    </citation>
    <scope>NUCLEOTIDE SEQUENCE [LARGE SCALE GENOMIC DNA]</scope>
    <source>
        <strain evidence="6 7">NML98A078</strain>
    </source>
</reference>
<keyword evidence="2" id="KW-0436">Ligase</keyword>
<gene>
    <name evidence="6" type="ORF">D7U36_13250</name>
</gene>
<dbReference type="InterPro" id="IPR042099">
    <property type="entry name" value="ANL_N_sf"/>
</dbReference>
<dbReference type="Gene3D" id="3.30.300.30">
    <property type="match status" value="1"/>
</dbReference>
<dbReference type="Pfam" id="PF13193">
    <property type="entry name" value="AMP-binding_C"/>
    <property type="match status" value="1"/>
</dbReference>
<dbReference type="InterPro" id="IPR000873">
    <property type="entry name" value="AMP-dep_synth/lig_dom"/>
</dbReference>
<protein>
    <recommendedName>
        <fullName evidence="8">2,3-dihydroxybenzoate-AMP ligase</fullName>
    </recommendedName>
</protein>
<evidence type="ECO:0000313" key="6">
    <source>
        <dbReference type="EMBL" id="RLP06073.1"/>
    </source>
</evidence>
<dbReference type="GO" id="GO:0006631">
    <property type="term" value="P:fatty acid metabolic process"/>
    <property type="evidence" value="ECO:0007669"/>
    <property type="project" value="TreeGrafter"/>
</dbReference>
<dbReference type="EMBL" id="RCIW01000038">
    <property type="protein sequence ID" value="RLP06073.1"/>
    <property type="molecule type" value="Genomic_DNA"/>
</dbReference>
<evidence type="ECO:0000256" key="3">
    <source>
        <dbReference type="SAM" id="MobiDB-lite"/>
    </source>
</evidence>
<dbReference type="Gene3D" id="3.40.50.12780">
    <property type="entry name" value="N-terminal domain of ligase-like"/>
    <property type="match status" value="1"/>
</dbReference>
<feature type="domain" description="AMP-dependent synthetase/ligase" evidence="4">
    <location>
        <begin position="6"/>
        <end position="184"/>
    </location>
</feature>
<feature type="domain" description="AMP-binding enzyme C-terminal" evidence="5">
    <location>
        <begin position="234"/>
        <end position="310"/>
    </location>
</feature>
<dbReference type="InterPro" id="IPR045851">
    <property type="entry name" value="AMP-bd_C_sf"/>
</dbReference>
<comment type="similarity">
    <text evidence="1">Belongs to the ATP-dependent AMP-binding enzyme family.</text>
</comment>